<dbReference type="GeneID" id="105368792"/>
<evidence type="ECO:0000256" key="6">
    <source>
        <dbReference type="ARBA" id="ARBA00022786"/>
    </source>
</evidence>
<dbReference type="PROSITE" id="PS51048">
    <property type="entry name" value="SGS"/>
    <property type="match status" value="1"/>
</dbReference>
<evidence type="ECO:0000256" key="9">
    <source>
        <dbReference type="ARBA" id="ARBA00025145"/>
    </source>
</evidence>
<keyword evidence="6" id="KW-0833">Ubl conjugation pathway</keyword>
<dbReference type="InterPro" id="IPR015120">
    <property type="entry name" value="Siah-Interact_N"/>
</dbReference>
<evidence type="ECO:0000256" key="7">
    <source>
        <dbReference type="ARBA" id="ARBA00022990"/>
    </source>
</evidence>
<dbReference type="GO" id="GO:0015631">
    <property type="term" value="F:tubulin binding"/>
    <property type="evidence" value="ECO:0007669"/>
    <property type="project" value="InterPro"/>
</dbReference>
<dbReference type="KEGG" id="csol:105368792"/>
<dbReference type="AlphaFoldDB" id="A0AAJ6YXG0"/>
<dbReference type="GO" id="GO:0005634">
    <property type="term" value="C:nucleus"/>
    <property type="evidence" value="ECO:0007669"/>
    <property type="project" value="UniProtKB-SubCell"/>
</dbReference>
<organism evidence="13 14">
    <name type="scientific">Ceratosolen solmsi marchali</name>
    <dbReference type="NCBI Taxonomy" id="326594"/>
    <lineage>
        <taxon>Eukaryota</taxon>
        <taxon>Metazoa</taxon>
        <taxon>Ecdysozoa</taxon>
        <taxon>Arthropoda</taxon>
        <taxon>Hexapoda</taxon>
        <taxon>Insecta</taxon>
        <taxon>Pterygota</taxon>
        <taxon>Neoptera</taxon>
        <taxon>Endopterygota</taxon>
        <taxon>Hymenoptera</taxon>
        <taxon>Apocrita</taxon>
        <taxon>Proctotrupomorpha</taxon>
        <taxon>Chalcidoidea</taxon>
        <taxon>Agaonidae</taxon>
        <taxon>Agaoninae</taxon>
        <taxon>Ceratosolen</taxon>
    </lineage>
</organism>
<feature type="domain" description="SGS" evidence="11">
    <location>
        <begin position="150"/>
        <end position="231"/>
    </location>
</feature>
<accession>A0AAJ6YXG0</accession>
<gene>
    <name evidence="14" type="primary">LOC105368792</name>
</gene>
<dbReference type="InterPro" id="IPR052289">
    <property type="entry name" value="Calcyclin-binding_UBL-bridge"/>
</dbReference>
<dbReference type="InterPro" id="IPR037201">
    <property type="entry name" value="CacyBP_N"/>
</dbReference>
<protein>
    <recommendedName>
        <fullName evidence="3">Calcyclin-binding protein</fullName>
    </recommendedName>
</protein>
<sequence length="231" mass="26467">MSLTRINEIKLDIDDLTSLLDRASRQKSKDILGLEIRRLQTELVNIQNQTSVDREQSKVTKPSNSLSKCYDIKLNNYAWDQTSDFIKLYVNLSDVQTLPKEAVFCNFLERSMDLHVQGLKNKNYELTINNLCENINATKSYVKIKTDFIVVFLAKTSSKSWSCITSVEKRLKESKTATPNINDTDDPNASLMNLMKKMYQDGDDDMKKTIAKAWTESQEKREMGAANLSDM</sequence>
<dbReference type="CDD" id="cd06468">
    <property type="entry name" value="p23_CacyBP"/>
    <property type="match status" value="1"/>
</dbReference>
<keyword evidence="13" id="KW-1185">Reference proteome</keyword>
<comment type="subcellular location">
    <subcellularLocation>
        <location evidence="2">Cytoplasm</location>
    </subcellularLocation>
    <subcellularLocation>
        <location evidence="1">Nucleus</location>
    </subcellularLocation>
</comment>
<keyword evidence="7" id="KW-0007">Acetylation</keyword>
<evidence type="ECO:0000256" key="4">
    <source>
        <dbReference type="ARBA" id="ARBA00022490"/>
    </source>
</evidence>
<dbReference type="GO" id="GO:0031625">
    <property type="term" value="F:ubiquitin protein ligase binding"/>
    <property type="evidence" value="ECO:0007669"/>
    <property type="project" value="InterPro"/>
</dbReference>
<evidence type="ECO:0000256" key="3">
    <source>
        <dbReference type="ARBA" id="ARBA00015702"/>
    </source>
</evidence>
<keyword evidence="10" id="KW-0175">Coiled coil</keyword>
<dbReference type="PROSITE" id="PS51203">
    <property type="entry name" value="CS"/>
    <property type="match status" value="1"/>
</dbReference>
<keyword evidence="5" id="KW-0597">Phosphoprotein</keyword>
<dbReference type="Gene3D" id="2.60.40.790">
    <property type="match status" value="1"/>
</dbReference>
<dbReference type="GO" id="GO:0007507">
    <property type="term" value="P:heart development"/>
    <property type="evidence" value="ECO:0007669"/>
    <property type="project" value="TreeGrafter"/>
</dbReference>
<dbReference type="PANTHER" id="PTHR13164">
    <property type="entry name" value="CALICYLIN BINDING PROTEIN"/>
    <property type="match status" value="1"/>
</dbReference>
<evidence type="ECO:0000313" key="13">
    <source>
        <dbReference type="Proteomes" id="UP000695007"/>
    </source>
</evidence>
<dbReference type="InterPro" id="IPR037893">
    <property type="entry name" value="CS_CacyBP"/>
</dbReference>
<keyword evidence="8" id="KW-0539">Nucleus</keyword>
<feature type="coiled-coil region" evidence="10">
    <location>
        <begin position="6"/>
        <end position="49"/>
    </location>
</feature>
<dbReference type="InterPro" id="IPR007699">
    <property type="entry name" value="SGS_dom"/>
</dbReference>
<name>A0AAJ6YXG0_9HYME</name>
<dbReference type="FunFam" id="2.60.40.790:FF:000006">
    <property type="entry name" value="calcyclin-binding protein-like"/>
    <property type="match status" value="1"/>
</dbReference>
<dbReference type="PANTHER" id="PTHR13164:SF3">
    <property type="entry name" value="CALCYCLIN-BINDING PROTEIN"/>
    <property type="match status" value="1"/>
</dbReference>
<dbReference type="RefSeq" id="XP_011506219.1">
    <property type="nucleotide sequence ID" value="XM_011507917.1"/>
</dbReference>
<evidence type="ECO:0000259" key="11">
    <source>
        <dbReference type="PROSITE" id="PS51048"/>
    </source>
</evidence>
<dbReference type="Gene3D" id="4.10.860.10">
    <property type="entry name" value="UVR domain"/>
    <property type="match status" value="1"/>
</dbReference>
<keyword evidence="4" id="KW-0963">Cytoplasm</keyword>
<dbReference type="SUPFAM" id="SSF140106">
    <property type="entry name" value="Calcyclin-binding protein-like"/>
    <property type="match status" value="1"/>
</dbReference>
<dbReference type="Proteomes" id="UP000695007">
    <property type="component" value="Unplaced"/>
</dbReference>
<dbReference type="InterPro" id="IPR008978">
    <property type="entry name" value="HSP20-like_chaperone"/>
</dbReference>
<comment type="function">
    <text evidence="9">May be involved in calcium-dependent ubiquitination and subsequent proteasomal degradation of target proteins. Probably serves as a molecular bridge in ubiquitin E3 complexes. Participates in the ubiquitin-mediated degradation of beta-catenin (CTNNB1).</text>
</comment>
<evidence type="ECO:0000259" key="12">
    <source>
        <dbReference type="PROSITE" id="PS51203"/>
    </source>
</evidence>
<evidence type="ECO:0000256" key="1">
    <source>
        <dbReference type="ARBA" id="ARBA00004123"/>
    </source>
</evidence>
<dbReference type="GO" id="GO:0044548">
    <property type="term" value="F:S100 protein binding"/>
    <property type="evidence" value="ECO:0007669"/>
    <property type="project" value="InterPro"/>
</dbReference>
<dbReference type="InterPro" id="IPR007052">
    <property type="entry name" value="CS_dom"/>
</dbReference>
<dbReference type="SUPFAM" id="SSF49764">
    <property type="entry name" value="HSP20-like chaperones"/>
    <property type="match status" value="1"/>
</dbReference>
<evidence type="ECO:0000313" key="14">
    <source>
        <dbReference type="RefSeq" id="XP_011506219.1"/>
    </source>
</evidence>
<reference evidence="14" key="1">
    <citation type="submission" date="2025-08" db="UniProtKB">
        <authorList>
            <consortium name="RefSeq"/>
        </authorList>
    </citation>
    <scope>IDENTIFICATION</scope>
</reference>
<proteinExistence type="predicted"/>
<feature type="domain" description="CS" evidence="12">
    <location>
        <begin position="72"/>
        <end position="165"/>
    </location>
</feature>
<dbReference type="Pfam" id="PF04969">
    <property type="entry name" value="CS"/>
    <property type="match status" value="1"/>
</dbReference>
<evidence type="ECO:0000256" key="2">
    <source>
        <dbReference type="ARBA" id="ARBA00004496"/>
    </source>
</evidence>
<evidence type="ECO:0000256" key="5">
    <source>
        <dbReference type="ARBA" id="ARBA00022553"/>
    </source>
</evidence>
<evidence type="ECO:0000256" key="10">
    <source>
        <dbReference type="SAM" id="Coils"/>
    </source>
</evidence>
<evidence type="ECO:0000256" key="8">
    <source>
        <dbReference type="ARBA" id="ARBA00023242"/>
    </source>
</evidence>
<dbReference type="Pfam" id="PF09032">
    <property type="entry name" value="Siah-Interact_N"/>
    <property type="match status" value="1"/>
</dbReference>
<dbReference type="GO" id="GO:0005737">
    <property type="term" value="C:cytoplasm"/>
    <property type="evidence" value="ECO:0007669"/>
    <property type="project" value="UniProtKB-SubCell"/>
</dbReference>